<dbReference type="PANTHER" id="PTHR21666">
    <property type="entry name" value="PEPTIDASE-RELATED"/>
    <property type="match status" value="1"/>
</dbReference>
<reference evidence="3 4" key="2">
    <citation type="submission" date="2018-06" db="EMBL/GenBank/DDBJ databases">
        <authorList>
            <person name="Zhirakovskaya E."/>
        </authorList>
    </citation>
    <scope>NUCLEOTIDE SEQUENCE [LARGE SCALE GENOMIC DNA]</scope>
    <source>
        <strain evidence="3 4">FBKL4.011</strain>
    </source>
</reference>
<protein>
    <recommendedName>
        <fullName evidence="2">LysM domain-containing protein</fullName>
    </recommendedName>
</protein>
<name>A0A364K3E9_9BACL</name>
<dbReference type="PANTHER" id="PTHR21666:SF270">
    <property type="entry name" value="MUREIN HYDROLASE ACTIVATOR ENVC"/>
    <property type="match status" value="1"/>
</dbReference>
<dbReference type="InterPro" id="IPR016047">
    <property type="entry name" value="M23ase_b-sheet_dom"/>
</dbReference>
<accession>A0A364K3E9</accession>
<dbReference type="SMART" id="SM00257">
    <property type="entry name" value="LysM"/>
    <property type="match status" value="2"/>
</dbReference>
<comment type="caution">
    <text evidence="3">The sequence shown here is derived from an EMBL/GenBank/DDBJ whole genome shotgun (WGS) entry which is preliminary data.</text>
</comment>
<dbReference type="InterPro" id="IPR018392">
    <property type="entry name" value="LysM"/>
</dbReference>
<dbReference type="Gene3D" id="2.70.70.10">
    <property type="entry name" value="Glucose Permease (Domain IIA)"/>
    <property type="match status" value="1"/>
</dbReference>
<evidence type="ECO:0000259" key="2">
    <source>
        <dbReference type="PROSITE" id="PS51782"/>
    </source>
</evidence>
<dbReference type="GO" id="GO:0004222">
    <property type="term" value="F:metalloendopeptidase activity"/>
    <property type="evidence" value="ECO:0007669"/>
    <property type="project" value="TreeGrafter"/>
</dbReference>
<organism evidence="3 4">
    <name type="scientific">Thermoflavimicrobium daqui</name>
    <dbReference type="NCBI Taxonomy" id="2137476"/>
    <lineage>
        <taxon>Bacteria</taxon>
        <taxon>Bacillati</taxon>
        <taxon>Bacillota</taxon>
        <taxon>Bacilli</taxon>
        <taxon>Bacillales</taxon>
        <taxon>Thermoactinomycetaceae</taxon>
        <taxon>Thermoflavimicrobium</taxon>
    </lineage>
</organism>
<dbReference type="EMBL" id="QJKK01000006">
    <property type="protein sequence ID" value="RAL23334.1"/>
    <property type="molecule type" value="Genomic_DNA"/>
</dbReference>
<proteinExistence type="predicted"/>
<gene>
    <name evidence="3" type="ORF">DL897_11615</name>
</gene>
<evidence type="ECO:0000256" key="1">
    <source>
        <dbReference type="SAM" id="SignalP"/>
    </source>
</evidence>
<keyword evidence="1" id="KW-0732">Signal</keyword>
<feature type="signal peptide" evidence="1">
    <location>
        <begin position="1"/>
        <end position="21"/>
    </location>
</feature>
<dbReference type="Pfam" id="PF01551">
    <property type="entry name" value="Peptidase_M23"/>
    <property type="match status" value="1"/>
</dbReference>
<dbReference type="InterPro" id="IPR036779">
    <property type="entry name" value="LysM_dom_sf"/>
</dbReference>
<dbReference type="Gene3D" id="3.10.350.10">
    <property type="entry name" value="LysM domain"/>
    <property type="match status" value="2"/>
</dbReference>
<dbReference type="InterPro" id="IPR011055">
    <property type="entry name" value="Dup_hybrid_motif"/>
</dbReference>
<feature type="domain" description="LysM" evidence="2">
    <location>
        <begin position="125"/>
        <end position="170"/>
    </location>
</feature>
<dbReference type="RefSeq" id="WP_113659319.1">
    <property type="nucleotide sequence ID" value="NZ_KZ845668.1"/>
</dbReference>
<evidence type="ECO:0000313" key="4">
    <source>
        <dbReference type="Proteomes" id="UP000251213"/>
    </source>
</evidence>
<sequence>MSHKKLIASSLTICSASATWAMGTTNSPLVLAEDLQNSKVDLRKELIAQEALVQYLSPITAVADGNLAAKIETKPLTYEVKAGDTLFQIGQFFGMDYHVLAKYNRLKDPYQLRVGQKLNIPILKKWIRVKMGETIESLAEKYKTSDQLIKHLNPELKQSNLIFVGQLIAVPQSLDIFKTHQLSDETEDRHKAKVLPIRQQNDEAVMNLQVSERKESYVFRWPVVGTLTSKYGWRNGRPHKGIDIWHAARSHTPIHSALHGVVTRAGYSSSYGNLVVIDHGNGWVTYYAHLSRILVSKGQKVTTGQILGMMGKTGDATGYHLHFEIRKNGQAINPLSLLN</sequence>
<dbReference type="PROSITE" id="PS51782">
    <property type="entry name" value="LYSM"/>
    <property type="match status" value="2"/>
</dbReference>
<dbReference type="Pfam" id="PF01476">
    <property type="entry name" value="LysM"/>
    <property type="match status" value="2"/>
</dbReference>
<dbReference type="AlphaFoldDB" id="A0A364K3E9"/>
<dbReference type="OrthoDB" id="9805799at2"/>
<dbReference type="Proteomes" id="UP000251213">
    <property type="component" value="Unassembled WGS sequence"/>
</dbReference>
<dbReference type="InterPro" id="IPR050570">
    <property type="entry name" value="Cell_wall_metabolism_enzyme"/>
</dbReference>
<dbReference type="CDD" id="cd12797">
    <property type="entry name" value="M23_peptidase"/>
    <property type="match status" value="1"/>
</dbReference>
<keyword evidence="4" id="KW-1185">Reference proteome</keyword>
<feature type="domain" description="LysM" evidence="2">
    <location>
        <begin position="76"/>
        <end position="120"/>
    </location>
</feature>
<dbReference type="CDD" id="cd00118">
    <property type="entry name" value="LysM"/>
    <property type="match status" value="2"/>
</dbReference>
<feature type="chain" id="PRO_5038359258" description="LysM domain-containing protein" evidence="1">
    <location>
        <begin position="22"/>
        <end position="339"/>
    </location>
</feature>
<dbReference type="SUPFAM" id="SSF51261">
    <property type="entry name" value="Duplicated hybrid motif"/>
    <property type="match status" value="1"/>
</dbReference>
<reference evidence="3 4" key="1">
    <citation type="submission" date="2018-06" db="EMBL/GenBank/DDBJ databases">
        <title>Thermoflavimicrobium daqus sp. nov., a thermophilic microbe isolated from Moutai-flavour Daqu.</title>
        <authorList>
            <person name="Wang X."/>
            <person name="Zhou H."/>
        </authorList>
    </citation>
    <scope>NUCLEOTIDE SEQUENCE [LARGE SCALE GENOMIC DNA]</scope>
    <source>
        <strain evidence="3 4">FBKL4.011</strain>
    </source>
</reference>
<evidence type="ECO:0000313" key="3">
    <source>
        <dbReference type="EMBL" id="RAL23334.1"/>
    </source>
</evidence>